<gene>
    <name evidence="2" type="ORF">CLV84_0588</name>
</gene>
<name>A0A2S6I821_9BACT</name>
<keyword evidence="1" id="KW-0472">Membrane</keyword>
<accession>A0A2S6I821</accession>
<dbReference type="Proteomes" id="UP000237662">
    <property type="component" value="Unassembled WGS sequence"/>
</dbReference>
<evidence type="ECO:0000313" key="3">
    <source>
        <dbReference type="Proteomes" id="UP000237662"/>
    </source>
</evidence>
<organism evidence="2 3">
    <name type="scientific">Neolewinella xylanilytica</name>
    <dbReference type="NCBI Taxonomy" id="1514080"/>
    <lineage>
        <taxon>Bacteria</taxon>
        <taxon>Pseudomonadati</taxon>
        <taxon>Bacteroidota</taxon>
        <taxon>Saprospiria</taxon>
        <taxon>Saprospirales</taxon>
        <taxon>Lewinellaceae</taxon>
        <taxon>Neolewinella</taxon>
    </lineage>
</organism>
<reference evidence="2 3" key="1">
    <citation type="submission" date="2018-02" db="EMBL/GenBank/DDBJ databases">
        <title>Genomic Encyclopedia of Archaeal and Bacterial Type Strains, Phase II (KMG-II): from individual species to whole genera.</title>
        <authorList>
            <person name="Goeker M."/>
        </authorList>
    </citation>
    <scope>NUCLEOTIDE SEQUENCE [LARGE SCALE GENOMIC DNA]</scope>
    <source>
        <strain evidence="2 3">DSM 29526</strain>
    </source>
</reference>
<protein>
    <submittedName>
        <fullName evidence="2">Uncharacterized protein</fullName>
    </submittedName>
</protein>
<comment type="caution">
    <text evidence="2">The sequence shown here is derived from an EMBL/GenBank/DDBJ whole genome shotgun (WGS) entry which is preliminary data.</text>
</comment>
<keyword evidence="1" id="KW-0812">Transmembrane</keyword>
<feature type="transmembrane region" description="Helical" evidence="1">
    <location>
        <begin position="46"/>
        <end position="66"/>
    </location>
</feature>
<evidence type="ECO:0000256" key="1">
    <source>
        <dbReference type="SAM" id="Phobius"/>
    </source>
</evidence>
<dbReference type="EMBL" id="PTJC01000005">
    <property type="protein sequence ID" value="PPK87640.1"/>
    <property type="molecule type" value="Genomic_DNA"/>
</dbReference>
<dbReference type="AlphaFoldDB" id="A0A2S6I821"/>
<keyword evidence="1" id="KW-1133">Transmembrane helix</keyword>
<evidence type="ECO:0000313" key="2">
    <source>
        <dbReference type="EMBL" id="PPK87640.1"/>
    </source>
</evidence>
<proteinExistence type="predicted"/>
<keyword evidence="3" id="KW-1185">Reference proteome</keyword>
<sequence length="143" mass="15256">MLVGVGLLIIAGVLVWVHPGSAVLPALAGGGYLYLGYHLRNAASRQIVVFTAIVYAVWLAYGPLVYQVRMSPGILIGILPGSLDLSFDVALQAAYNATGDAPPALGFDLLALIILFYLVDQYPFVPEYPARPPEDIPDADSRS</sequence>